<comment type="caution">
    <text evidence="3">The sequence shown here is derived from an EMBL/GenBank/DDBJ whole genome shotgun (WGS) entry which is preliminary data.</text>
</comment>
<organism evidence="3 4">
    <name type="scientific">Salimicrobium album</name>
    <dbReference type="NCBI Taxonomy" id="50717"/>
    <lineage>
        <taxon>Bacteria</taxon>
        <taxon>Bacillati</taxon>
        <taxon>Bacillota</taxon>
        <taxon>Bacilli</taxon>
        <taxon>Bacillales</taxon>
        <taxon>Bacillaceae</taxon>
        <taxon>Salimicrobium</taxon>
    </lineage>
</organism>
<name>A0A1H3DB69_9BACI</name>
<keyword evidence="2" id="KW-0472">Membrane</keyword>
<feature type="transmembrane region" description="Helical" evidence="2">
    <location>
        <begin position="18"/>
        <end position="36"/>
    </location>
</feature>
<evidence type="ECO:0000313" key="4">
    <source>
        <dbReference type="Proteomes" id="UP000198647"/>
    </source>
</evidence>
<proteinExistence type="predicted"/>
<keyword evidence="2" id="KW-1133">Transmembrane helix</keyword>
<protein>
    <submittedName>
        <fullName evidence="3">Uncharacterized protein</fullName>
    </submittedName>
</protein>
<accession>A0A1H3DB69</accession>
<gene>
    <name evidence="3" type="ORF">SAMN04488081_0889</name>
</gene>
<keyword evidence="4" id="KW-1185">Reference proteome</keyword>
<keyword evidence="2" id="KW-0812">Transmembrane</keyword>
<feature type="coiled-coil region" evidence="1">
    <location>
        <begin position="32"/>
        <end position="59"/>
    </location>
</feature>
<evidence type="ECO:0000256" key="2">
    <source>
        <dbReference type="SAM" id="Phobius"/>
    </source>
</evidence>
<reference evidence="3 4" key="1">
    <citation type="submission" date="2016-10" db="EMBL/GenBank/DDBJ databases">
        <authorList>
            <person name="Varghese N."/>
            <person name="Submissions S."/>
        </authorList>
    </citation>
    <scope>NUCLEOTIDE SEQUENCE [LARGE SCALE GENOMIC DNA]</scope>
    <source>
        <strain evidence="3 4">DSM 20748</strain>
    </source>
</reference>
<evidence type="ECO:0000256" key="1">
    <source>
        <dbReference type="SAM" id="Coils"/>
    </source>
</evidence>
<keyword evidence="1" id="KW-0175">Coiled coil</keyword>
<dbReference type="EMBL" id="FNOS01000002">
    <property type="protein sequence ID" value="SDX63388.1"/>
    <property type="molecule type" value="Genomic_DNA"/>
</dbReference>
<sequence length="180" mass="20511">MLIVIGALLGDGYQDNLYLYWLTVMILLIVYSEFIMNEKDQLTTSLNEAKEKVSQLTILKSRGESGLAEIVLAPKDNLKQGRESKIEIFVATQVPMSPPDIKIQTEIEWEVKVSNQPQSPKHYGGKYEYILRNAIEKSYDRKFFKYGFFVKVDETGDHYFSLEINNGSIITSTANSIKVS</sequence>
<evidence type="ECO:0000313" key="3">
    <source>
        <dbReference type="EMBL" id="SDX63388.1"/>
    </source>
</evidence>
<dbReference type="Proteomes" id="UP000198647">
    <property type="component" value="Unassembled WGS sequence"/>
</dbReference>